<keyword evidence="1" id="KW-0378">Hydrolase</keyword>
<gene>
    <name evidence="1" type="ORF">I4I82_00375</name>
</gene>
<dbReference type="SFLD" id="SFLDS00003">
    <property type="entry name" value="Haloacid_Dehalogenase"/>
    <property type="match status" value="1"/>
</dbReference>
<protein>
    <submittedName>
        <fullName evidence="1">HAD family hydrolase</fullName>
    </submittedName>
</protein>
<evidence type="ECO:0000313" key="2">
    <source>
        <dbReference type="Proteomes" id="UP000694300"/>
    </source>
</evidence>
<evidence type="ECO:0000313" key="1">
    <source>
        <dbReference type="EMBL" id="MBW0126152.1"/>
    </source>
</evidence>
<dbReference type="RefSeq" id="WP_218594335.1">
    <property type="nucleotide sequence ID" value="NZ_JADQDE010000447.1"/>
</dbReference>
<dbReference type="PANTHER" id="PTHR43434:SF16">
    <property type="entry name" value="BLL8046 PROTEIN"/>
    <property type="match status" value="1"/>
</dbReference>
<dbReference type="GO" id="GO:0016787">
    <property type="term" value="F:hydrolase activity"/>
    <property type="evidence" value="ECO:0007669"/>
    <property type="project" value="UniProtKB-KW"/>
</dbReference>
<dbReference type="Pfam" id="PF00702">
    <property type="entry name" value="Hydrolase"/>
    <property type="match status" value="1"/>
</dbReference>
<dbReference type="Proteomes" id="UP000694300">
    <property type="component" value="Unassembled WGS sequence"/>
</dbReference>
<proteinExistence type="predicted"/>
<keyword evidence="2" id="KW-1185">Reference proteome</keyword>
<dbReference type="NCBIfam" id="TIGR01509">
    <property type="entry name" value="HAD-SF-IA-v3"/>
    <property type="match status" value="1"/>
</dbReference>
<accession>A0ABS6U1Q5</accession>
<dbReference type="EMBL" id="JADQDF010000001">
    <property type="protein sequence ID" value="MBW0126152.1"/>
    <property type="molecule type" value="Genomic_DNA"/>
</dbReference>
<dbReference type="InterPro" id="IPR050155">
    <property type="entry name" value="HAD-like_hydrolase_sf"/>
</dbReference>
<dbReference type="InterPro" id="IPR006439">
    <property type="entry name" value="HAD-SF_hydro_IA"/>
</dbReference>
<dbReference type="SFLD" id="SFLDG01129">
    <property type="entry name" value="C1.5:_HAD__Beta-PGM__Phosphata"/>
    <property type="match status" value="1"/>
</dbReference>
<name>A0ABS6U1Q5_9PSEU</name>
<organism evidence="1 2">
    <name type="scientific">Pseudonocardia oceani</name>
    <dbReference type="NCBI Taxonomy" id="2792013"/>
    <lineage>
        <taxon>Bacteria</taxon>
        <taxon>Bacillati</taxon>
        <taxon>Actinomycetota</taxon>
        <taxon>Actinomycetes</taxon>
        <taxon>Pseudonocardiales</taxon>
        <taxon>Pseudonocardiaceae</taxon>
        <taxon>Pseudonocardia</taxon>
    </lineage>
</organism>
<sequence>MAEHPDDLRPGVLFDVDGTLLDTNYLHVLAWWQAFRDTGHPDVTMSAVHRAIGIPSAALVQHLLGTDDEDAVDAHSARYEPLRDQVVAFPRAGDLLRACADRGATVVLATSGAAGDLDWMLPAIGERDAVEGATTSADVDEGKPAPDLLSTAVRDHRLDPARCVVVGDTVWDVESARRADLPCVGLTCGGIGEAELREAGAVAVYADPADLLARLDESPLGRL</sequence>
<dbReference type="PANTHER" id="PTHR43434">
    <property type="entry name" value="PHOSPHOGLYCOLATE PHOSPHATASE"/>
    <property type="match status" value="1"/>
</dbReference>
<reference evidence="1 2" key="1">
    <citation type="submission" date="2020-11" db="EMBL/GenBank/DDBJ databases">
        <title>Pseudonocardia abyssalis sp. nov. and Pseudonocardia oceani sp. nov., description and phylogenomic analysis of two novel actinomycetes isolated from the deep Southern Ocean.</title>
        <authorList>
            <person name="Parra J."/>
        </authorList>
    </citation>
    <scope>NUCLEOTIDE SEQUENCE [LARGE SCALE GENOMIC DNA]</scope>
    <source>
        <strain evidence="2">KRD185</strain>
    </source>
</reference>
<comment type="caution">
    <text evidence="1">The sequence shown here is derived from an EMBL/GenBank/DDBJ whole genome shotgun (WGS) entry which is preliminary data.</text>
</comment>